<dbReference type="SUPFAM" id="SSF55174">
    <property type="entry name" value="Alpha-L RNA-binding motif"/>
    <property type="match status" value="1"/>
</dbReference>
<proteinExistence type="inferred from homology"/>
<accession>A0A3P2A207</accession>
<dbReference type="Pfam" id="PF00849">
    <property type="entry name" value="PseudoU_synth_2"/>
    <property type="match status" value="1"/>
</dbReference>
<evidence type="ECO:0000256" key="5">
    <source>
        <dbReference type="SAM" id="MobiDB-lite"/>
    </source>
</evidence>
<reference evidence="7 8" key="1">
    <citation type="submission" date="2018-11" db="EMBL/GenBank/DDBJ databases">
        <title>Genomes From Bacteria Associated with the Canine Oral Cavity: a Test Case for Automated Genome-Based Taxonomic Assignment.</title>
        <authorList>
            <person name="Coil D.A."/>
            <person name="Jospin G."/>
            <person name="Darling A.E."/>
            <person name="Wallis C."/>
            <person name="Davis I.J."/>
            <person name="Harris S."/>
            <person name="Eisen J.A."/>
            <person name="Holcombe L.J."/>
            <person name="O'Flynn C."/>
        </authorList>
    </citation>
    <scope>NUCLEOTIDE SEQUENCE [LARGE SCALE GENOMIC DNA]</scope>
    <source>
        <strain evidence="7 8">OH1047_COT-310</strain>
    </source>
</reference>
<keyword evidence="2 4" id="KW-0413">Isomerase</keyword>
<sequence>MSTENEIWRDASSSEENSEAGRDGNQFNREGNYSRPSYNREGGERPYRPRFASENSDRPQRPYGGERSYRPRFNPNAEGGDRPQRSYNSDRPYRPRYNAEGGEHMQRSYGNSAGDRPYRPRYNNENGDRPYRPRYNAEGGDRPQRPYSNDRPYGNDRSYTGERSYNNDRPYRPRFNPNVEGDDRPQRPYGNPTGDRPYRPRFNPGSGRPGGYGNKDSYSRPIRRSADYDPNAKYSKKKQMEYKEQFVDPNEPIRLNKFLANAGVCSRREADEFITAGVVSVNGEVVTELGTKIKRGDEVKFHDQLVNIERKVYVLLNKPKDTVTTSDDPQARRTVMDLVKGACDERIYPVGRLDRNTTGVLLLTNDGDLASKLTHPKYLKKKIYHVHLDKNLTKADMEQIASGIQLDDGEIHADAISYTDEQKKNDIGIEIHSGKNRIVRRIFESLGYKVVKLDRVFFAGLTKKGLRRGEWRYLSEPEVNFLRMGSFE</sequence>
<protein>
    <recommendedName>
        <fullName evidence="4">Pseudouridine synthase</fullName>
        <ecNumber evidence="4">5.4.99.-</ecNumber>
    </recommendedName>
</protein>
<keyword evidence="3" id="KW-0694">RNA-binding</keyword>
<comment type="similarity">
    <text evidence="1 4">Belongs to the pseudouridine synthase RsuA family.</text>
</comment>
<dbReference type="AlphaFoldDB" id="A0A3P2A207"/>
<dbReference type="Proteomes" id="UP000279562">
    <property type="component" value="Unassembled WGS sequence"/>
</dbReference>
<dbReference type="Gene3D" id="3.10.290.10">
    <property type="entry name" value="RNA-binding S4 domain"/>
    <property type="match status" value="1"/>
</dbReference>
<evidence type="ECO:0000256" key="4">
    <source>
        <dbReference type="RuleBase" id="RU003887"/>
    </source>
</evidence>
<dbReference type="NCBIfam" id="TIGR00093">
    <property type="entry name" value="pseudouridine synthase"/>
    <property type="match status" value="1"/>
</dbReference>
<evidence type="ECO:0000313" key="8">
    <source>
        <dbReference type="Proteomes" id="UP000279562"/>
    </source>
</evidence>
<comment type="caution">
    <text evidence="7">The sequence shown here is derived from an EMBL/GenBank/DDBJ whole genome shotgun (WGS) entry which is preliminary data.</text>
</comment>
<dbReference type="CDD" id="cd00165">
    <property type="entry name" value="S4"/>
    <property type="match status" value="1"/>
</dbReference>
<dbReference type="CDD" id="cd02870">
    <property type="entry name" value="PseudoU_synth_RsuA_like"/>
    <property type="match status" value="1"/>
</dbReference>
<dbReference type="FunFam" id="3.10.290.10:FF:000003">
    <property type="entry name" value="Pseudouridine synthase"/>
    <property type="match status" value="1"/>
</dbReference>
<dbReference type="InterPro" id="IPR020103">
    <property type="entry name" value="PsdUridine_synth_cat_dom_sf"/>
</dbReference>
<dbReference type="Pfam" id="PF01479">
    <property type="entry name" value="S4"/>
    <property type="match status" value="1"/>
</dbReference>
<feature type="compositionally biased region" description="Polar residues" evidence="5">
    <location>
        <begin position="25"/>
        <end position="37"/>
    </location>
</feature>
<dbReference type="GO" id="GO:0120159">
    <property type="term" value="F:rRNA pseudouridine synthase activity"/>
    <property type="evidence" value="ECO:0007669"/>
    <property type="project" value="UniProtKB-ARBA"/>
</dbReference>
<dbReference type="InterPro" id="IPR050343">
    <property type="entry name" value="RsuA_PseudoU_synthase"/>
</dbReference>
<evidence type="ECO:0000256" key="2">
    <source>
        <dbReference type="ARBA" id="ARBA00023235"/>
    </source>
</evidence>
<dbReference type="InterPro" id="IPR042092">
    <property type="entry name" value="PsdUridine_s_RsuA/RluB/E/F_cat"/>
</dbReference>
<dbReference type="PANTHER" id="PTHR47683">
    <property type="entry name" value="PSEUDOURIDINE SYNTHASE FAMILY PROTEIN-RELATED"/>
    <property type="match status" value="1"/>
</dbReference>
<dbReference type="GO" id="GO:0000455">
    <property type="term" value="P:enzyme-directed rRNA pseudouridine synthesis"/>
    <property type="evidence" value="ECO:0007669"/>
    <property type="project" value="UniProtKB-ARBA"/>
</dbReference>
<gene>
    <name evidence="7" type="ORF">EII33_10745</name>
</gene>
<dbReference type="InterPro" id="IPR000748">
    <property type="entry name" value="PsdUridine_synth_RsuA/RluB/E/F"/>
</dbReference>
<evidence type="ECO:0000256" key="1">
    <source>
        <dbReference type="ARBA" id="ARBA00008348"/>
    </source>
</evidence>
<dbReference type="InterPro" id="IPR002942">
    <property type="entry name" value="S4_RNA-bd"/>
</dbReference>
<dbReference type="Gene3D" id="3.30.70.580">
    <property type="entry name" value="Pseudouridine synthase I, catalytic domain, N-terminal subdomain"/>
    <property type="match status" value="1"/>
</dbReference>
<dbReference type="PROSITE" id="PS01149">
    <property type="entry name" value="PSI_RSU"/>
    <property type="match status" value="1"/>
</dbReference>
<dbReference type="InterPro" id="IPR020094">
    <property type="entry name" value="TruA/RsuA/RluB/E/F_N"/>
</dbReference>
<dbReference type="SMART" id="SM00363">
    <property type="entry name" value="S4"/>
    <property type="match status" value="1"/>
</dbReference>
<name>A0A3P2A207_9BACE</name>
<evidence type="ECO:0000259" key="6">
    <source>
        <dbReference type="SMART" id="SM00363"/>
    </source>
</evidence>
<dbReference type="InterPro" id="IPR036986">
    <property type="entry name" value="S4_RNA-bd_sf"/>
</dbReference>
<dbReference type="EC" id="5.4.99.-" evidence="4"/>
<dbReference type="SUPFAM" id="SSF55120">
    <property type="entry name" value="Pseudouridine synthase"/>
    <property type="match status" value="1"/>
</dbReference>
<feature type="region of interest" description="Disordered" evidence="5">
    <location>
        <begin position="1"/>
        <end position="235"/>
    </location>
</feature>
<dbReference type="PROSITE" id="PS50889">
    <property type="entry name" value="S4"/>
    <property type="match status" value="1"/>
</dbReference>
<dbReference type="RefSeq" id="WP_125239709.1">
    <property type="nucleotide sequence ID" value="NZ_CALZWP010000012.1"/>
</dbReference>
<evidence type="ECO:0000256" key="3">
    <source>
        <dbReference type="PROSITE-ProRule" id="PRU00182"/>
    </source>
</evidence>
<feature type="domain" description="RNA-binding S4" evidence="6">
    <location>
        <begin position="253"/>
        <end position="320"/>
    </location>
</feature>
<dbReference type="PANTHER" id="PTHR47683:SF2">
    <property type="entry name" value="RNA-BINDING S4 DOMAIN-CONTAINING PROTEIN"/>
    <property type="match status" value="1"/>
</dbReference>
<keyword evidence="8" id="KW-1185">Reference proteome</keyword>
<evidence type="ECO:0000313" key="7">
    <source>
        <dbReference type="EMBL" id="RRD89028.1"/>
    </source>
</evidence>
<dbReference type="InterPro" id="IPR018496">
    <property type="entry name" value="PsdUridine_synth_RsuA/RluB_CS"/>
</dbReference>
<organism evidence="7 8">
    <name type="scientific">Prevotella heparinolytica</name>
    <dbReference type="NCBI Taxonomy" id="28113"/>
    <lineage>
        <taxon>Bacteria</taxon>
        <taxon>Pseudomonadati</taxon>
        <taxon>Bacteroidota</taxon>
        <taxon>Bacteroidia</taxon>
        <taxon>Bacteroidales</taxon>
        <taxon>Bacteroidaceae</taxon>
        <taxon>Bacteroides</taxon>
    </lineage>
</organism>
<dbReference type="Gene3D" id="3.30.70.1560">
    <property type="entry name" value="Alpha-L RNA-binding motif"/>
    <property type="match status" value="1"/>
</dbReference>
<dbReference type="GO" id="GO:0003723">
    <property type="term" value="F:RNA binding"/>
    <property type="evidence" value="ECO:0007669"/>
    <property type="project" value="UniProtKB-KW"/>
</dbReference>
<dbReference type="InterPro" id="IPR006145">
    <property type="entry name" value="PsdUridine_synth_RsuA/RluA"/>
</dbReference>
<dbReference type="EMBL" id="RQYF01000061">
    <property type="protein sequence ID" value="RRD89028.1"/>
    <property type="molecule type" value="Genomic_DNA"/>
</dbReference>